<dbReference type="InterPro" id="IPR043128">
    <property type="entry name" value="Rev_trsase/Diguanyl_cyclase"/>
</dbReference>
<sequence length="1012" mass="116054">MSIGKFKKDELRSIADELKLVVPDNAKVLDLRELIQESEIYKNDKETYQAIVDCVLEEINDRRNEDENRRNENENRLEIEKIKLSQLEKELEIAKLHNQSGKSLPLQNENQLITTECNIESLIKSIKTLTIPRDNQTVQRSVLNPLADVFGGPGGSNCVVPPQGENEENKSFVATSFLKNKTRTVLLSSVQCFLRDKYGLLHEVRALLDVGSAEIFYELLRPGQIYCGDSRLLLQNTVFGYVVSGSVGDEFSEKRRLGSLMRKMQRDKVLYSEYCKVLKNYLDEGIIEKVTNPFIPTNNPVFYLPHQVIIKNESLTTKLRLVFDASAHAEKQLSLNDCLFHGVNLNPNILDLLISFRSNKIAVLADVEKAFLQISLAPKDRDVVRFLIDDGENGVQVYRFNRVLFGVNASPFLLAATIKTHIGKYMEKYPDTVRTLDHCFYVDDLVTGEDDAKSAFDLSSKAAKIMSEAGMNLRKWISNDCELMKQWQLEHFDHLNMNDFVNHPHRVLGLYGIFKRLSQSSSDQSLRLPSKRKNTKRFLLMAAGRIFDPLGFASPFTIRFKILFQEIWQRKTDWDEELLPDIREKFEQWCSEASFLCELQIPRYALQCDSVNCPECEIHTFSDASIKAYGAVSYVRLRTFDKISVHLLASKSRVAPLKVLTLPRLELMGALLAARLAKEISRVLNEKISTTNYFWTDSTIALSWIQGPSNRWKVFVANRVKEIRSLTDKDSWRHCPGKDNPSDLLTRGISADSLINCEKWWKGPSFLQEGNTVPVSNNVLLSDESAYLEELKPTERKTLTVILDNNLLNHILSVSNNFQKNLCIFSYIYRFINNCKRPSNKQIGPLRMCEIQRAEITLVKLVQQMEFNSEIKDLSCKGMVNPQSKIRNLSPFLDSENVLRVGGRLAHSKLCFDKKHQIILPNNHRLTNLILEMTHKRHLHVGPQTLLSIVRQRFWPLNGRNMCRKLVNNCIICFKAKPVTCSQIMGQLPAERISQSFPFNKVGIDFLWTFLD</sequence>
<dbReference type="InterPro" id="IPR000477">
    <property type="entry name" value="RT_dom"/>
</dbReference>
<dbReference type="InterPro" id="IPR041588">
    <property type="entry name" value="Integrase_H2C2"/>
</dbReference>
<dbReference type="PANTHER" id="PTHR47331">
    <property type="entry name" value="PHD-TYPE DOMAIN-CONTAINING PROTEIN"/>
    <property type="match status" value="1"/>
</dbReference>
<organism evidence="4 5">
    <name type="scientific">Trichonephila clavipes</name>
    <name type="common">Golden silk orbweaver</name>
    <name type="synonym">Nephila clavipes</name>
    <dbReference type="NCBI Taxonomy" id="2585209"/>
    <lineage>
        <taxon>Eukaryota</taxon>
        <taxon>Metazoa</taxon>
        <taxon>Ecdysozoa</taxon>
        <taxon>Arthropoda</taxon>
        <taxon>Chelicerata</taxon>
        <taxon>Arachnida</taxon>
        <taxon>Araneae</taxon>
        <taxon>Araneomorphae</taxon>
        <taxon>Entelegynae</taxon>
        <taxon>Araneoidea</taxon>
        <taxon>Nephilidae</taxon>
        <taxon>Trichonephila</taxon>
    </lineage>
</organism>
<dbReference type="Gene3D" id="3.10.10.10">
    <property type="entry name" value="HIV Type 1 Reverse Transcriptase, subunit A, domain 1"/>
    <property type="match status" value="1"/>
</dbReference>
<dbReference type="Gene3D" id="1.10.340.70">
    <property type="match status" value="1"/>
</dbReference>
<evidence type="ECO:0000259" key="3">
    <source>
        <dbReference type="Pfam" id="PF17921"/>
    </source>
</evidence>
<feature type="domain" description="Integrase zinc-binding" evidence="3">
    <location>
        <begin position="923"/>
        <end position="978"/>
    </location>
</feature>
<accession>A0A8X6SIH3</accession>
<dbReference type="Pfam" id="PF17921">
    <property type="entry name" value="Integrase_H2C2"/>
    <property type="match status" value="1"/>
</dbReference>
<evidence type="ECO:0000259" key="2">
    <source>
        <dbReference type="Pfam" id="PF00078"/>
    </source>
</evidence>
<proteinExistence type="predicted"/>
<protein>
    <submittedName>
        <fullName evidence="4">Integrase catalytic domain-containing protein</fullName>
    </submittedName>
</protein>
<gene>
    <name evidence="4" type="primary">AVEN_242478_1</name>
    <name evidence="4" type="ORF">TNCV_1530121</name>
</gene>
<dbReference type="EMBL" id="BMAU01021308">
    <property type="protein sequence ID" value="GFY11820.1"/>
    <property type="molecule type" value="Genomic_DNA"/>
</dbReference>
<feature type="domain" description="Reverse transcriptase" evidence="2">
    <location>
        <begin position="357"/>
        <end position="473"/>
    </location>
</feature>
<dbReference type="PANTHER" id="PTHR47331:SF1">
    <property type="entry name" value="GAG-LIKE PROTEIN"/>
    <property type="match status" value="1"/>
</dbReference>
<evidence type="ECO:0000313" key="4">
    <source>
        <dbReference type="EMBL" id="GFY11820.1"/>
    </source>
</evidence>
<feature type="coiled-coil region" evidence="1">
    <location>
        <begin position="56"/>
        <end position="97"/>
    </location>
</feature>
<dbReference type="Pfam" id="PF00078">
    <property type="entry name" value="RVT_1"/>
    <property type="match status" value="1"/>
</dbReference>
<dbReference type="Pfam" id="PF05380">
    <property type="entry name" value="Peptidase_A17"/>
    <property type="match status" value="1"/>
</dbReference>
<comment type="caution">
    <text evidence="4">The sequence shown here is derived from an EMBL/GenBank/DDBJ whole genome shotgun (WGS) entry which is preliminary data.</text>
</comment>
<reference evidence="4" key="1">
    <citation type="submission" date="2020-08" db="EMBL/GenBank/DDBJ databases">
        <title>Multicomponent nature underlies the extraordinary mechanical properties of spider dragline silk.</title>
        <authorList>
            <person name="Kono N."/>
            <person name="Nakamura H."/>
            <person name="Mori M."/>
            <person name="Yoshida Y."/>
            <person name="Ohtoshi R."/>
            <person name="Malay A.D."/>
            <person name="Moran D.A.P."/>
            <person name="Tomita M."/>
            <person name="Numata K."/>
            <person name="Arakawa K."/>
        </authorList>
    </citation>
    <scope>NUCLEOTIDE SEQUENCE</scope>
</reference>
<evidence type="ECO:0000256" key="1">
    <source>
        <dbReference type="SAM" id="Coils"/>
    </source>
</evidence>
<dbReference type="SUPFAM" id="SSF56672">
    <property type="entry name" value="DNA/RNA polymerases"/>
    <property type="match status" value="1"/>
</dbReference>
<name>A0A8X6SIH3_TRICX</name>
<dbReference type="InterPro" id="IPR043502">
    <property type="entry name" value="DNA/RNA_pol_sf"/>
</dbReference>
<dbReference type="Gene3D" id="3.30.70.270">
    <property type="match status" value="1"/>
</dbReference>
<keyword evidence="1" id="KW-0175">Coiled coil</keyword>
<evidence type="ECO:0000313" key="5">
    <source>
        <dbReference type="Proteomes" id="UP000887159"/>
    </source>
</evidence>
<dbReference type="Proteomes" id="UP000887159">
    <property type="component" value="Unassembled WGS sequence"/>
</dbReference>
<dbReference type="GO" id="GO:0071897">
    <property type="term" value="P:DNA biosynthetic process"/>
    <property type="evidence" value="ECO:0007669"/>
    <property type="project" value="UniProtKB-ARBA"/>
</dbReference>
<dbReference type="InterPro" id="IPR008042">
    <property type="entry name" value="Retrotrans_Pao"/>
</dbReference>
<dbReference type="AlphaFoldDB" id="A0A8X6SIH3"/>
<keyword evidence="5" id="KW-1185">Reference proteome</keyword>